<evidence type="ECO:0000313" key="2">
    <source>
        <dbReference type="Proteomes" id="UP000095284"/>
    </source>
</evidence>
<dbReference type="Proteomes" id="UP000095284">
    <property type="component" value="Unplaced"/>
</dbReference>
<protein>
    <submittedName>
        <fullName evidence="3">FERM domain-containing protein</fullName>
    </submittedName>
</protein>
<name>A0A1I7RVH2_BURXY</name>
<proteinExistence type="predicted"/>
<evidence type="ECO:0000313" key="3">
    <source>
        <dbReference type="WBParaSite" id="BXY_0473300.1"/>
    </source>
</evidence>
<dbReference type="WBParaSite" id="BXY_0473300.1">
    <property type="protein sequence ID" value="BXY_0473300.1"/>
    <property type="gene ID" value="BXY_0473300"/>
</dbReference>
<accession>A0A1I7RVH2</accession>
<feature type="coiled-coil region" evidence="1">
    <location>
        <begin position="99"/>
        <end position="126"/>
    </location>
</feature>
<dbReference type="AlphaFoldDB" id="A0A1I7RVH2"/>
<sequence length="164" mass="18764">MCLKHRVRVIDYEGRELALLPTKCGMIVGNIAKDVCCQLGVDPKYVYLIEKVENGKILSVKADSKVDWDQKVIITLDLADNERFVIKRGEPILPKRLRKVTLKQLLVDYKNSKDSLEENVGRLSSAFADFGLKEFWEFWFLVYEPFHGRVAGLCDRKGAQDKTG</sequence>
<reference evidence="3" key="1">
    <citation type="submission" date="2016-11" db="UniProtKB">
        <authorList>
            <consortium name="WormBaseParasite"/>
        </authorList>
    </citation>
    <scope>IDENTIFICATION</scope>
</reference>
<organism evidence="2 3">
    <name type="scientific">Bursaphelenchus xylophilus</name>
    <name type="common">Pinewood nematode worm</name>
    <name type="synonym">Aphelenchoides xylophilus</name>
    <dbReference type="NCBI Taxonomy" id="6326"/>
    <lineage>
        <taxon>Eukaryota</taxon>
        <taxon>Metazoa</taxon>
        <taxon>Ecdysozoa</taxon>
        <taxon>Nematoda</taxon>
        <taxon>Chromadorea</taxon>
        <taxon>Rhabditida</taxon>
        <taxon>Tylenchina</taxon>
        <taxon>Tylenchomorpha</taxon>
        <taxon>Aphelenchoidea</taxon>
        <taxon>Aphelenchoididae</taxon>
        <taxon>Bursaphelenchus</taxon>
    </lineage>
</organism>
<evidence type="ECO:0000256" key="1">
    <source>
        <dbReference type="SAM" id="Coils"/>
    </source>
</evidence>
<keyword evidence="1" id="KW-0175">Coiled coil</keyword>